<keyword evidence="3" id="KW-1185">Reference proteome</keyword>
<dbReference type="Proteomes" id="UP000325827">
    <property type="component" value="Unassembled WGS sequence"/>
</dbReference>
<feature type="transmembrane region" description="Helical" evidence="1">
    <location>
        <begin position="44"/>
        <end position="67"/>
    </location>
</feature>
<evidence type="ECO:0000256" key="1">
    <source>
        <dbReference type="SAM" id="Phobius"/>
    </source>
</evidence>
<accession>A0A5J5J3Y7</accession>
<evidence type="ECO:0000313" key="2">
    <source>
        <dbReference type="EMBL" id="KAA9107958.1"/>
    </source>
</evidence>
<protein>
    <submittedName>
        <fullName evidence="2">Uncharacterized protein</fullName>
    </submittedName>
</protein>
<feature type="transmembrane region" description="Helical" evidence="1">
    <location>
        <begin position="79"/>
        <end position="102"/>
    </location>
</feature>
<reference evidence="3" key="1">
    <citation type="submission" date="2019-09" db="EMBL/GenBank/DDBJ databases">
        <title>Mumia zhuanghuii sp. nov. isolated from the intestinal contents of plateau pika (Ochotona curzoniae) in the Qinghai-Tibet plateau of China.</title>
        <authorList>
            <person name="Tian Z."/>
        </authorList>
    </citation>
    <scope>NUCLEOTIDE SEQUENCE [LARGE SCALE GENOMIC DNA]</scope>
    <source>
        <strain evidence="3">JCM 30598</strain>
    </source>
</reference>
<gene>
    <name evidence="2" type="ORF">F6B43_11070</name>
</gene>
<evidence type="ECO:0000313" key="3">
    <source>
        <dbReference type="Proteomes" id="UP000325827"/>
    </source>
</evidence>
<keyword evidence="1" id="KW-0472">Membrane</keyword>
<organism evidence="2 3">
    <name type="scientific">Microbacterium rhizomatis</name>
    <dbReference type="NCBI Taxonomy" id="1631477"/>
    <lineage>
        <taxon>Bacteria</taxon>
        <taxon>Bacillati</taxon>
        <taxon>Actinomycetota</taxon>
        <taxon>Actinomycetes</taxon>
        <taxon>Micrococcales</taxon>
        <taxon>Microbacteriaceae</taxon>
        <taxon>Microbacterium</taxon>
    </lineage>
</organism>
<dbReference type="EMBL" id="VYSA01000002">
    <property type="protein sequence ID" value="KAA9107958.1"/>
    <property type="molecule type" value="Genomic_DNA"/>
</dbReference>
<sequence>MIAGIKADDDTIRRLSRIPEEVTIPAALRTDRARRAPGSLLEDLLFLLWILLIIGWCFFGFTVFIGALTGMPGLQTGAITGLLVASWATAGVTAYTAMYLTIRRDWAGAAFWLAVTAGISVPTLLGTQALLSS</sequence>
<name>A0A5J5J3Y7_9MICO</name>
<dbReference type="AlphaFoldDB" id="A0A5J5J3Y7"/>
<comment type="caution">
    <text evidence="2">The sequence shown here is derived from an EMBL/GenBank/DDBJ whole genome shotgun (WGS) entry which is preliminary data.</text>
</comment>
<proteinExistence type="predicted"/>
<keyword evidence="1" id="KW-1133">Transmembrane helix</keyword>
<dbReference type="RefSeq" id="WP_150448988.1">
    <property type="nucleotide sequence ID" value="NZ_VYSA01000002.1"/>
</dbReference>
<feature type="transmembrane region" description="Helical" evidence="1">
    <location>
        <begin position="109"/>
        <end position="131"/>
    </location>
</feature>
<keyword evidence="1" id="KW-0812">Transmembrane</keyword>